<dbReference type="CDD" id="cd06986">
    <property type="entry name" value="cupin_MmsR-like_N"/>
    <property type="match status" value="1"/>
</dbReference>
<dbReference type="Pfam" id="PF02311">
    <property type="entry name" value="AraC_binding"/>
    <property type="match status" value="1"/>
</dbReference>
<evidence type="ECO:0000256" key="2">
    <source>
        <dbReference type="ARBA" id="ARBA00023125"/>
    </source>
</evidence>
<evidence type="ECO:0000259" key="4">
    <source>
        <dbReference type="PROSITE" id="PS01124"/>
    </source>
</evidence>
<keyword evidence="6" id="KW-1185">Reference proteome</keyword>
<keyword evidence="3" id="KW-0804">Transcription</keyword>
<accession>A0A399T6V5</accession>
<keyword evidence="2" id="KW-0238">DNA-binding</keyword>
<dbReference type="InterPro" id="IPR018062">
    <property type="entry name" value="HTH_AraC-typ_CS"/>
</dbReference>
<dbReference type="AlphaFoldDB" id="A0A399T6V5"/>
<dbReference type="InterPro" id="IPR037923">
    <property type="entry name" value="HTH-like"/>
</dbReference>
<dbReference type="SMART" id="SM00342">
    <property type="entry name" value="HTH_ARAC"/>
    <property type="match status" value="1"/>
</dbReference>
<evidence type="ECO:0000256" key="3">
    <source>
        <dbReference type="ARBA" id="ARBA00023163"/>
    </source>
</evidence>
<sequence>MTHGKFETSPKMGKEDRFFGDRSVVLSKNQLEYVKRNARLGQLYFSDIGFYPNAKNHFRQRKKGIGEHILIYCVDGFGTIDVNNQVFSISPNSFFVIPAELPHSYWSSSQSPWSIYWLHFGGKRSSAFEDYFGKINALPHSSDSRTEDRIRLFNEILTVLEAGFINENIEYGNLCLNGLLASFFYVNTYRAAKGVQSSDPVDRAIFFMADQLKETLTIRDIASHVNLSESHLSKLFRNKTGASPLDYFIKLKMQEAIRLLTNQSMNVKEVAFLLGYKDPFYFSRLFTQHIGENPKSFLKTTRK</sequence>
<dbReference type="Gene3D" id="1.10.10.60">
    <property type="entry name" value="Homeodomain-like"/>
    <property type="match status" value="2"/>
</dbReference>
<protein>
    <submittedName>
        <fullName evidence="5">AraC family transcriptional regulator</fullName>
    </submittedName>
</protein>
<dbReference type="SUPFAM" id="SSF46689">
    <property type="entry name" value="Homeodomain-like"/>
    <property type="match status" value="2"/>
</dbReference>
<dbReference type="PROSITE" id="PS00041">
    <property type="entry name" value="HTH_ARAC_FAMILY_1"/>
    <property type="match status" value="1"/>
</dbReference>
<dbReference type="EMBL" id="QWGR01000001">
    <property type="protein sequence ID" value="RIJ50605.1"/>
    <property type="molecule type" value="Genomic_DNA"/>
</dbReference>
<dbReference type="PANTHER" id="PTHR43280:SF30">
    <property type="entry name" value="MMSAB OPERON REGULATORY PROTEIN"/>
    <property type="match status" value="1"/>
</dbReference>
<evidence type="ECO:0000313" key="5">
    <source>
        <dbReference type="EMBL" id="RIJ50605.1"/>
    </source>
</evidence>
<organism evidence="5 6">
    <name type="scientific">Maribellus luteus</name>
    <dbReference type="NCBI Taxonomy" id="2305463"/>
    <lineage>
        <taxon>Bacteria</taxon>
        <taxon>Pseudomonadati</taxon>
        <taxon>Bacteroidota</taxon>
        <taxon>Bacteroidia</taxon>
        <taxon>Marinilabiliales</taxon>
        <taxon>Prolixibacteraceae</taxon>
        <taxon>Maribellus</taxon>
    </lineage>
</organism>
<proteinExistence type="predicted"/>
<gene>
    <name evidence="5" type="ORF">D1614_01320</name>
</gene>
<dbReference type="RefSeq" id="WP_119436074.1">
    <property type="nucleotide sequence ID" value="NZ_QWGR01000001.1"/>
</dbReference>
<dbReference type="GO" id="GO:0043565">
    <property type="term" value="F:sequence-specific DNA binding"/>
    <property type="evidence" value="ECO:0007669"/>
    <property type="project" value="InterPro"/>
</dbReference>
<dbReference type="InterPro" id="IPR003313">
    <property type="entry name" value="AraC-bd"/>
</dbReference>
<dbReference type="Proteomes" id="UP000265926">
    <property type="component" value="Unassembled WGS sequence"/>
</dbReference>
<dbReference type="InterPro" id="IPR009057">
    <property type="entry name" value="Homeodomain-like_sf"/>
</dbReference>
<feature type="domain" description="HTH araC/xylS-type" evidence="4">
    <location>
        <begin position="202"/>
        <end position="300"/>
    </location>
</feature>
<dbReference type="SUPFAM" id="SSF51215">
    <property type="entry name" value="Regulatory protein AraC"/>
    <property type="match status" value="1"/>
</dbReference>
<comment type="caution">
    <text evidence="5">The sequence shown here is derived from an EMBL/GenBank/DDBJ whole genome shotgun (WGS) entry which is preliminary data.</text>
</comment>
<dbReference type="Gene3D" id="2.60.120.280">
    <property type="entry name" value="Regulatory protein AraC"/>
    <property type="match status" value="1"/>
</dbReference>
<dbReference type="Pfam" id="PF12833">
    <property type="entry name" value="HTH_18"/>
    <property type="match status" value="1"/>
</dbReference>
<dbReference type="OrthoDB" id="9813413at2"/>
<evidence type="ECO:0000313" key="6">
    <source>
        <dbReference type="Proteomes" id="UP000265926"/>
    </source>
</evidence>
<dbReference type="PROSITE" id="PS01124">
    <property type="entry name" value="HTH_ARAC_FAMILY_2"/>
    <property type="match status" value="1"/>
</dbReference>
<evidence type="ECO:0000256" key="1">
    <source>
        <dbReference type="ARBA" id="ARBA00023015"/>
    </source>
</evidence>
<dbReference type="PANTHER" id="PTHR43280">
    <property type="entry name" value="ARAC-FAMILY TRANSCRIPTIONAL REGULATOR"/>
    <property type="match status" value="1"/>
</dbReference>
<name>A0A399T6V5_9BACT</name>
<reference evidence="5 6" key="1">
    <citation type="submission" date="2018-08" db="EMBL/GenBank/DDBJ databases">
        <title>Pallidiluteibacterium maritimus gen. nov., sp. nov., isolated from coastal sediment.</title>
        <authorList>
            <person name="Zhou L.Y."/>
        </authorList>
    </citation>
    <scope>NUCLEOTIDE SEQUENCE [LARGE SCALE GENOMIC DNA]</scope>
    <source>
        <strain evidence="5 6">XSD2</strain>
    </source>
</reference>
<dbReference type="InterPro" id="IPR018060">
    <property type="entry name" value="HTH_AraC"/>
</dbReference>
<dbReference type="GO" id="GO:0003700">
    <property type="term" value="F:DNA-binding transcription factor activity"/>
    <property type="evidence" value="ECO:0007669"/>
    <property type="project" value="InterPro"/>
</dbReference>
<keyword evidence="1" id="KW-0805">Transcription regulation</keyword>